<dbReference type="SUPFAM" id="SSF47090">
    <property type="entry name" value="PGBD-like"/>
    <property type="match status" value="1"/>
</dbReference>
<feature type="compositionally biased region" description="Polar residues" evidence="1">
    <location>
        <begin position="273"/>
        <end position="282"/>
    </location>
</feature>
<reference evidence="3 4" key="1">
    <citation type="submission" date="2017-06" db="EMBL/GenBank/DDBJ databases">
        <title>Draft genome sequence of anaerobic fermentative bacterium Anaeromicrobium sediminis DY2726D isolated from West Pacific Ocean sediments.</title>
        <authorList>
            <person name="Zeng X."/>
        </authorList>
    </citation>
    <scope>NUCLEOTIDE SEQUENCE [LARGE SCALE GENOMIC DNA]</scope>
    <source>
        <strain evidence="3 4">DY2726D</strain>
    </source>
</reference>
<feature type="domain" description="Peptidoglycan binding-like" evidence="2">
    <location>
        <begin position="44"/>
        <end position="99"/>
    </location>
</feature>
<evidence type="ECO:0000259" key="2">
    <source>
        <dbReference type="Pfam" id="PF01471"/>
    </source>
</evidence>
<dbReference type="Gene3D" id="1.10.101.10">
    <property type="entry name" value="PGBD-like superfamily/PGBD"/>
    <property type="match status" value="1"/>
</dbReference>
<name>A0A267MHW0_9FIRM</name>
<sequence>MGGIIVKKLLQTLVVGSIISSMTITSFGATYNFSKSVYKKGQRSQEVRVLQESLKNAGVFSANPTGYYGSITYNSVKSFQRKHGLTADGIVGKQTITKLNSLSLFNSKSAEIKTPQPNISRGTSSRSYGQKLDWWTQVKGPILNPGDTFTVRDLYTGKTFNLKYTVGTNHSDVEALTVADTNTIKSIWGGFSWARRPVLVYKNGKTIAASMNAMPHAGKDNQPAGKFIANRSGGFGYGANLDYVKNNGMDGVMCLHFYNSKTHGSKKLDSKHQSAVNKASGR</sequence>
<evidence type="ECO:0000256" key="1">
    <source>
        <dbReference type="SAM" id="MobiDB-lite"/>
    </source>
</evidence>
<protein>
    <recommendedName>
        <fullName evidence="2">Peptidoglycan binding-like domain-containing protein</fullName>
    </recommendedName>
</protein>
<dbReference type="InterPro" id="IPR036365">
    <property type="entry name" value="PGBD-like_sf"/>
</dbReference>
<dbReference type="Pfam" id="PF01471">
    <property type="entry name" value="PG_binding_1"/>
    <property type="match status" value="1"/>
</dbReference>
<dbReference type="EMBL" id="NIBG01000009">
    <property type="protein sequence ID" value="PAB59159.1"/>
    <property type="molecule type" value="Genomic_DNA"/>
</dbReference>
<comment type="caution">
    <text evidence="3">The sequence shown here is derived from an EMBL/GenBank/DDBJ whole genome shotgun (WGS) entry which is preliminary data.</text>
</comment>
<dbReference type="Proteomes" id="UP000216024">
    <property type="component" value="Unassembled WGS sequence"/>
</dbReference>
<dbReference type="InterPro" id="IPR002477">
    <property type="entry name" value="Peptidoglycan-bd-like"/>
</dbReference>
<dbReference type="OrthoDB" id="529831at2"/>
<dbReference type="AlphaFoldDB" id="A0A267MHW0"/>
<proteinExistence type="predicted"/>
<keyword evidence="4" id="KW-1185">Reference proteome</keyword>
<gene>
    <name evidence="3" type="ORF">CCE28_11615</name>
</gene>
<accession>A0A267MHW0</accession>
<evidence type="ECO:0000313" key="3">
    <source>
        <dbReference type="EMBL" id="PAB59159.1"/>
    </source>
</evidence>
<organism evidence="3 4">
    <name type="scientific">Anaeromicrobium sediminis</name>
    <dbReference type="NCBI Taxonomy" id="1478221"/>
    <lineage>
        <taxon>Bacteria</taxon>
        <taxon>Bacillati</taxon>
        <taxon>Bacillota</taxon>
        <taxon>Clostridia</taxon>
        <taxon>Peptostreptococcales</taxon>
        <taxon>Thermotaleaceae</taxon>
        <taxon>Anaeromicrobium</taxon>
    </lineage>
</organism>
<feature type="region of interest" description="Disordered" evidence="1">
    <location>
        <begin position="263"/>
        <end position="282"/>
    </location>
</feature>
<dbReference type="InterPro" id="IPR036366">
    <property type="entry name" value="PGBDSf"/>
</dbReference>
<evidence type="ECO:0000313" key="4">
    <source>
        <dbReference type="Proteomes" id="UP000216024"/>
    </source>
</evidence>